<name>A0A402C725_RHOWR</name>
<dbReference type="OrthoDB" id="3232131at2"/>
<evidence type="ECO:0000313" key="1">
    <source>
        <dbReference type="EMBL" id="GCE39425.1"/>
    </source>
</evidence>
<gene>
    <name evidence="1" type="ORF">Rhow_002949</name>
</gene>
<dbReference type="SUPFAM" id="SSF46785">
    <property type="entry name" value="Winged helix' DNA-binding domain"/>
    <property type="match status" value="1"/>
</dbReference>
<sequence>MVRHSSADGVAGDADVARVAALIGDRTRARVLMALADGRALPAGVLASEAGVTVMAALLDQGLLIGGDGRHHRDGAAVDRLSAPGGDVSYRLTSHGRSRLTTFGVDLPAPGRERRAIRYCVDWSEQRHHLAGPLGAALTDRMFDLGWLRRTDQRRVVHLTDAGRHGLHDTFGVPEDWDERA</sequence>
<dbReference type="Proteomes" id="UP000287519">
    <property type="component" value="Unassembled WGS sequence"/>
</dbReference>
<comment type="caution">
    <text evidence="1">The sequence shown here is derived from an EMBL/GenBank/DDBJ whole genome shotgun (WGS) entry which is preliminary data.</text>
</comment>
<keyword evidence="2" id="KW-1185">Reference proteome</keyword>
<evidence type="ECO:0000313" key="2">
    <source>
        <dbReference type="Proteomes" id="UP000287519"/>
    </source>
</evidence>
<dbReference type="InterPro" id="IPR036390">
    <property type="entry name" value="WH_DNA-bd_sf"/>
</dbReference>
<accession>A0A402C725</accession>
<proteinExistence type="predicted"/>
<organism evidence="1 2">
    <name type="scientific">Rhodococcus wratislaviensis</name>
    <name type="common">Tsukamurella wratislaviensis</name>
    <dbReference type="NCBI Taxonomy" id="44752"/>
    <lineage>
        <taxon>Bacteria</taxon>
        <taxon>Bacillati</taxon>
        <taxon>Actinomycetota</taxon>
        <taxon>Actinomycetes</taxon>
        <taxon>Mycobacteriales</taxon>
        <taxon>Nocardiaceae</taxon>
        <taxon>Rhodococcus</taxon>
    </lineage>
</organism>
<protein>
    <submittedName>
        <fullName evidence="1">Transcriptional regulator, ArsR family</fullName>
    </submittedName>
</protein>
<dbReference type="AlphaFoldDB" id="A0A402C725"/>
<dbReference type="EMBL" id="BHYM01000027">
    <property type="protein sequence ID" value="GCE39425.1"/>
    <property type="molecule type" value="Genomic_DNA"/>
</dbReference>
<dbReference type="RefSeq" id="WP_124391850.1">
    <property type="nucleotide sequence ID" value="NZ_BHYM01000027.1"/>
</dbReference>
<reference evidence="1 2" key="1">
    <citation type="submission" date="2018-11" db="EMBL/GenBank/DDBJ databases">
        <title>Microbial catabolism of amino acid.</title>
        <authorList>
            <person name="Hibi M."/>
            <person name="Ogawa J."/>
        </authorList>
    </citation>
    <scope>NUCLEOTIDE SEQUENCE [LARGE SCALE GENOMIC DNA]</scope>
    <source>
        <strain evidence="1 2">C31-06</strain>
    </source>
</reference>